<name>A0A443SDE1_9ACAR</name>
<proteinExistence type="predicted"/>
<evidence type="ECO:0000313" key="4">
    <source>
        <dbReference type="Proteomes" id="UP000288716"/>
    </source>
</evidence>
<feature type="compositionally biased region" description="Low complexity" evidence="1">
    <location>
        <begin position="106"/>
        <end position="124"/>
    </location>
</feature>
<dbReference type="Pfam" id="PF00638">
    <property type="entry name" value="Ran_BP1"/>
    <property type="match status" value="1"/>
</dbReference>
<evidence type="ECO:0000259" key="2">
    <source>
        <dbReference type="SMART" id="SM00160"/>
    </source>
</evidence>
<dbReference type="PANTHER" id="PTHR23138">
    <property type="entry name" value="RAN BINDING PROTEIN"/>
    <property type="match status" value="1"/>
</dbReference>
<feature type="domain" description="RanBD1" evidence="2">
    <location>
        <begin position="206"/>
        <end position="325"/>
    </location>
</feature>
<dbReference type="PANTHER" id="PTHR23138:SF141">
    <property type="entry name" value="NUCLEAR PORE COMPLEX PROTEIN NUP50"/>
    <property type="match status" value="1"/>
</dbReference>
<protein>
    <submittedName>
        <fullName evidence="3">Nuclear pore complex protein Nup50-like isoform X2</fullName>
    </submittedName>
</protein>
<dbReference type="InterPro" id="IPR011993">
    <property type="entry name" value="PH-like_dom_sf"/>
</dbReference>
<dbReference type="VEuPathDB" id="VectorBase:LDEU006507"/>
<feature type="region of interest" description="Disordered" evidence="1">
    <location>
        <begin position="71"/>
        <end position="126"/>
    </location>
</feature>
<evidence type="ECO:0000313" key="3">
    <source>
        <dbReference type="EMBL" id="RWS25532.1"/>
    </source>
</evidence>
<evidence type="ECO:0000256" key="1">
    <source>
        <dbReference type="SAM" id="MobiDB-lite"/>
    </source>
</evidence>
<dbReference type="Proteomes" id="UP000288716">
    <property type="component" value="Unassembled WGS sequence"/>
</dbReference>
<dbReference type="SMART" id="SM00160">
    <property type="entry name" value="RanBD"/>
    <property type="match status" value="1"/>
</dbReference>
<dbReference type="GO" id="GO:0006606">
    <property type="term" value="P:protein import into nucleus"/>
    <property type="evidence" value="ECO:0007669"/>
    <property type="project" value="TreeGrafter"/>
</dbReference>
<dbReference type="Gene3D" id="2.30.29.30">
    <property type="entry name" value="Pleckstrin-homology domain (PH domain)/Phosphotyrosine-binding domain (PTB)"/>
    <property type="match status" value="1"/>
</dbReference>
<dbReference type="AlphaFoldDB" id="A0A443SDE1"/>
<reference evidence="3 4" key="1">
    <citation type="journal article" date="2018" name="Gigascience">
        <title>Genomes of trombidid mites reveal novel predicted allergens and laterally-transferred genes associated with secondary metabolism.</title>
        <authorList>
            <person name="Dong X."/>
            <person name="Chaisiri K."/>
            <person name="Xia D."/>
            <person name="Armstrong S.D."/>
            <person name="Fang Y."/>
            <person name="Donnelly M.J."/>
            <person name="Kadowaki T."/>
            <person name="McGarry J.W."/>
            <person name="Darby A.C."/>
            <person name="Makepeace B.L."/>
        </authorList>
    </citation>
    <scope>NUCLEOTIDE SEQUENCE [LARGE SCALE GENOMIC DNA]</scope>
    <source>
        <strain evidence="3">UoL-UT</strain>
    </source>
</reference>
<keyword evidence="4" id="KW-1185">Reference proteome</keyword>
<dbReference type="OrthoDB" id="10062131at2759"/>
<gene>
    <name evidence="3" type="ORF">B4U80_05449</name>
</gene>
<dbReference type="SUPFAM" id="SSF50729">
    <property type="entry name" value="PH domain-like"/>
    <property type="match status" value="1"/>
</dbReference>
<comment type="caution">
    <text evidence="3">The sequence shown here is derived from an EMBL/GenBank/DDBJ whole genome shotgun (WGS) entry which is preliminary data.</text>
</comment>
<accession>A0A443SDE1</accession>
<dbReference type="CDD" id="cd13170">
    <property type="entry name" value="RanBD_NUP50"/>
    <property type="match status" value="1"/>
</dbReference>
<dbReference type="EMBL" id="NCKV01003604">
    <property type="protein sequence ID" value="RWS25532.1"/>
    <property type="molecule type" value="Genomic_DNA"/>
</dbReference>
<organism evidence="3 4">
    <name type="scientific">Leptotrombidium deliense</name>
    <dbReference type="NCBI Taxonomy" id="299467"/>
    <lineage>
        <taxon>Eukaryota</taxon>
        <taxon>Metazoa</taxon>
        <taxon>Ecdysozoa</taxon>
        <taxon>Arthropoda</taxon>
        <taxon>Chelicerata</taxon>
        <taxon>Arachnida</taxon>
        <taxon>Acari</taxon>
        <taxon>Acariformes</taxon>
        <taxon>Trombidiformes</taxon>
        <taxon>Prostigmata</taxon>
        <taxon>Anystina</taxon>
        <taxon>Parasitengona</taxon>
        <taxon>Trombiculoidea</taxon>
        <taxon>Trombiculidae</taxon>
        <taxon>Leptotrombidium</taxon>
    </lineage>
</organism>
<dbReference type="InterPro" id="IPR045255">
    <property type="entry name" value="RanBP1-like"/>
</dbReference>
<dbReference type="STRING" id="299467.A0A443SDE1"/>
<dbReference type="InterPro" id="IPR000156">
    <property type="entry name" value="Ran_bind_dom"/>
</dbReference>
<feature type="compositionally biased region" description="Basic residues" evidence="1">
    <location>
        <begin position="71"/>
        <end position="81"/>
    </location>
</feature>
<sequence>MSVERKAEFSEDDENDTIDDEYFKSIRELNESFLKWFQDYFSQNPHYIFTPVCKEYIQYVESLNAKFGLKQNRRGRPRKRVASPVVDKPKVNDNKIAVNNVTECGSSSQASSSQDSQQKSSQPISEKREFITSTPTQGTSSSSNSGLFNFGSDSKRSKLELSAKSIMPPPEFFSVTTSKTNLDSIPEVKKNEETAAENEDDEYQPPKPESTAVVENDCVYSKRCKLFFKKDKSFVEKGIGILYVKSQADNKYQLLIRTDTTVGNILLNIQLHPSLPLLISKKGVLLTCVPNPPISANDDQSTVTFFIRVKNDEDAKDLLNKLSEYSSKVEK</sequence>